<name>A0ABP7IGU5_9ACTN</name>
<evidence type="ECO:0000256" key="3">
    <source>
        <dbReference type="SAM" id="SignalP"/>
    </source>
</evidence>
<organism evidence="4 5">
    <name type="scientific">Nocardioides panacisoli</name>
    <dbReference type="NCBI Taxonomy" id="627624"/>
    <lineage>
        <taxon>Bacteria</taxon>
        <taxon>Bacillati</taxon>
        <taxon>Actinomycetota</taxon>
        <taxon>Actinomycetes</taxon>
        <taxon>Propionibacteriales</taxon>
        <taxon>Nocardioidaceae</taxon>
        <taxon>Nocardioides</taxon>
    </lineage>
</organism>
<evidence type="ECO:0000256" key="2">
    <source>
        <dbReference type="ARBA" id="ARBA00022525"/>
    </source>
</evidence>
<sequence length="473" mass="47239">MRAAGLLLVSLSLASAAVVVGGPPVAQAQALCNGLAVTLPGTEGDDVLDGTEGSDVIAGGAGSDVIRGLGGDDVLCGNADDDRLEGGAGDDVIIGGDDRRGEEWGESHFYYYGDLLTGGAGDDTLVGDGPEVTGDHPHGDDTVSYADSARGVTVRLDLGTVTGEGHDTLDTVSSVVLSDHDDHAVLGGDGAQVDGGAGDDVLSTAPGFRPPYRATDALIDGYLDGGSGDDLLRSAAPGWMLRGSGGADRLVAGGRSSLDGGPGADVVVGSQGADDIATAGPGRDSVRARGGADLLLLGRASEDQLAPVDADLGDGADTVEVHVSPRDGTTISLGAGADDVAWAPYAFDSEAAPLPQVRFVAGRGRDHLGVPLMIADSSPGRPAGVRADLSAGTVRTLGTHSRMTVLGFEDLTGSPWADVLLGSVGANGIHGGERDDVLDGRGGRDVLVGDTGHDRADGGTGDDRCDAEVTHSC</sequence>
<dbReference type="Gene3D" id="2.150.10.10">
    <property type="entry name" value="Serralysin-like metalloprotease, C-terminal"/>
    <property type="match status" value="3"/>
</dbReference>
<proteinExistence type="predicted"/>
<dbReference type="Proteomes" id="UP001501821">
    <property type="component" value="Unassembled WGS sequence"/>
</dbReference>
<reference evidence="5" key="1">
    <citation type="journal article" date="2019" name="Int. J. Syst. Evol. Microbiol.">
        <title>The Global Catalogue of Microorganisms (GCM) 10K type strain sequencing project: providing services to taxonomists for standard genome sequencing and annotation.</title>
        <authorList>
            <consortium name="The Broad Institute Genomics Platform"/>
            <consortium name="The Broad Institute Genome Sequencing Center for Infectious Disease"/>
            <person name="Wu L."/>
            <person name="Ma J."/>
        </authorList>
    </citation>
    <scope>NUCLEOTIDE SEQUENCE [LARGE SCALE GENOMIC DNA]</scope>
    <source>
        <strain evidence="5">JCM 16953</strain>
    </source>
</reference>
<evidence type="ECO:0008006" key="6">
    <source>
        <dbReference type="Google" id="ProtNLM"/>
    </source>
</evidence>
<gene>
    <name evidence="4" type="ORF">GCM10022242_19880</name>
</gene>
<keyword evidence="5" id="KW-1185">Reference proteome</keyword>
<protein>
    <recommendedName>
        <fullName evidence="6">Calcium-binding protein</fullName>
    </recommendedName>
</protein>
<evidence type="ECO:0000256" key="1">
    <source>
        <dbReference type="ARBA" id="ARBA00004613"/>
    </source>
</evidence>
<evidence type="ECO:0000313" key="5">
    <source>
        <dbReference type="Proteomes" id="UP001501821"/>
    </source>
</evidence>
<feature type="signal peptide" evidence="3">
    <location>
        <begin position="1"/>
        <end position="28"/>
    </location>
</feature>
<dbReference type="RefSeq" id="WP_344774852.1">
    <property type="nucleotide sequence ID" value="NZ_BAABAH010000005.1"/>
</dbReference>
<comment type="subcellular location">
    <subcellularLocation>
        <location evidence="1">Secreted</location>
    </subcellularLocation>
</comment>
<dbReference type="InterPro" id="IPR001343">
    <property type="entry name" value="Hemolysn_Ca-bd"/>
</dbReference>
<evidence type="ECO:0000313" key="4">
    <source>
        <dbReference type="EMBL" id="GAA3817968.1"/>
    </source>
</evidence>
<dbReference type="SUPFAM" id="SSF51120">
    <property type="entry name" value="beta-Roll"/>
    <property type="match status" value="3"/>
</dbReference>
<dbReference type="PANTHER" id="PTHR38340:SF1">
    <property type="entry name" value="S-LAYER PROTEIN"/>
    <property type="match status" value="1"/>
</dbReference>
<dbReference type="EMBL" id="BAABAH010000005">
    <property type="protein sequence ID" value="GAA3817968.1"/>
    <property type="molecule type" value="Genomic_DNA"/>
</dbReference>
<comment type="caution">
    <text evidence="4">The sequence shown here is derived from an EMBL/GenBank/DDBJ whole genome shotgun (WGS) entry which is preliminary data.</text>
</comment>
<accession>A0ABP7IGU5</accession>
<dbReference type="PRINTS" id="PR00313">
    <property type="entry name" value="CABNDNGRPT"/>
</dbReference>
<keyword evidence="2" id="KW-0964">Secreted</keyword>
<dbReference type="InterPro" id="IPR011049">
    <property type="entry name" value="Serralysin-like_metalloprot_C"/>
</dbReference>
<dbReference type="Pfam" id="PF00353">
    <property type="entry name" value="HemolysinCabind"/>
    <property type="match status" value="5"/>
</dbReference>
<keyword evidence="3" id="KW-0732">Signal</keyword>
<feature type="chain" id="PRO_5046336789" description="Calcium-binding protein" evidence="3">
    <location>
        <begin position="29"/>
        <end position="473"/>
    </location>
</feature>
<dbReference type="PANTHER" id="PTHR38340">
    <property type="entry name" value="S-LAYER PROTEIN"/>
    <property type="match status" value="1"/>
</dbReference>
<dbReference type="InterPro" id="IPR050557">
    <property type="entry name" value="RTX_toxin/Mannuronan_C5-epim"/>
</dbReference>